<name>A0A7W8D8B4_9GAMM</name>
<protein>
    <submittedName>
        <fullName evidence="2">Uncharacterized protein</fullName>
    </submittedName>
</protein>
<keyword evidence="3" id="KW-1185">Reference proteome</keyword>
<dbReference type="Proteomes" id="UP000521199">
    <property type="component" value="Unassembled WGS sequence"/>
</dbReference>
<dbReference type="EMBL" id="JACHHP010000008">
    <property type="protein sequence ID" value="MBB5209794.1"/>
    <property type="molecule type" value="Genomic_DNA"/>
</dbReference>
<gene>
    <name evidence="2" type="ORF">HNQ52_003367</name>
</gene>
<dbReference type="AlphaFoldDB" id="A0A7W8D8B4"/>
<evidence type="ECO:0000256" key="1">
    <source>
        <dbReference type="SAM" id="SignalP"/>
    </source>
</evidence>
<sequence length="282" mass="29692">MKRSFVFCALLLAVAAPATADTPIEEGLAWFPRVPGPGDQRYLIHTNHCSDAVGVVGPAAALSLVDADEGRWRLDYQADTLLCGTPPPFESLMAMAIPDAVGGVPVHVIDIVREHLSNDALDASWTTRVPERVGVPPSIVGTWLAAGHAEQGFLITLTQRGEVAVSWNTYGGDGTQRWLSGVAPTADNASTFTVPLVDTGTGTFAGTSQTPDAATPWGSINVQYMECGMLQAAWVPDPEVGLPFGGAVFQQLTAPYSDPCNLEAWAQSQQAVVVPVEVDAGP</sequence>
<evidence type="ECO:0000313" key="3">
    <source>
        <dbReference type="Proteomes" id="UP000521199"/>
    </source>
</evidence>
<proteinExistence type="predicted"/>
<accession>A0A7W8D8B4</accession>
<feature type="signal peptide" evidence="1">
    <location>
        <begin position="1"/>
        <end position="20"/>
    </location>
</feature>
<dbReference type="RefSeq" id="WP_183962444.1">
    <property type="nucleotide sequence ID" value="NZ_JACHHP010000008.1"/>
</dbReference>
<organism evidence="2 3">
    <name type="scientific">Chiayiivirga flava</name>
    <dbReference type="NCBI Taxonomy" id="659595"/>
    <lineage>
        <taxon>Bacteria</taxon>
        <taxon>Pseudomonadati</taxon>
        <taxon>Pseudomonadota</taxon>
        <taxon>Gammaproteobacteria</taxon>
        <taxon>Lysobacterales</taxon>
        <taxon>Lysobacteraceae</taxon>
        <taxon>Chiayiivirga</taxon>
    </lineage>
</organism>
<evidence type="ECO:0000313" key="2">
    <source>
        <dbReference type="EMBL" id="MBB5209794.1"/>
    </source>
</evidence>
<reference evidence="2 3" key="1">
    <citation type="submission" date="2020-08" db="EMBL/GenBank/DDBJ databases">
        <title>Genomic Encyclopedia of Type Strains, Phase IV (KMG-IV): sequencing the most valuable type-strain genomes for metagenomic binning, comparative biology and taxonomic classification.</title>
        <authorList>
            <person name="Goeker M."/>
        </authorList>
    </citation>
    <scope>NUCLEOTIDE SEQUENCE [LARGE SCALE GENOMIC DNA]</scope>
    <source>
        <strain evidence="2 3">DSM 24163</strain>
    </source>
</reference>
<keyword evidence="1" id="KW-0732">Signal</keyword>
<feature type="chain" id="PRO_5031020236" evidence="1">
    <location>
        <begin position="21"/>
        <end position="282"/>
    </location>
</feature>
<comment type="caution">
    <text evidence="2">The sequence shown here is derived from an EMBL/GenBank/DDBJ whole genome shotgun (WGS) entry which is preliminary data.</text>
</comment>